<accession>A0A5D3FQS0</accession>
<organism evidence="1 2">
    <name type="scientific">Actinomadura decatromicini</name>
    <dbReference type="NCBI Taxonomy" id="2604572"/>
    <lineage>
        <taxon>Bacteria</taxon>
        <taxon>Bacillati</taxon>
        <taxon>Actinomycetota</taxon>
        <taxon>Actinomycetes</taxon>
        <taxon>Streptosporangiales</taxon>
        <taxon>Thermomonosporaceae</taxon>
        <taxon>Actinomadura</taxon>
    </lineage>
</organism>
<dbReference type="RefSeq" id="WP_148758433.1">
    <property type="nucleotide sequence ID" value="NZ_VSRQ01000002.1"/>
</dbReference>
<dbReference type="Proteomes" id="UP000323505">
    <property type="component" value="Unassembled WGS sequence"/>
</dbReference>
<dbReference type="EMBL" id="VSRQ01000002">
    <property type="protein sequence ID" value="TYK50573.1"/>
    <property type="molecule type" value="Genomic_DNA"/>
</dbReference>
<evidence type="ECO:0000313" key="2">
    <source>
        <dbReference type="Proteomes" id="UP000323505"/>
    </source>
</evidence>
<sequence length="65" mass="7419">MNLVTISRTPDEIYVLADEKGRPLGTFFAEDGGWWSGYYANGTGKRLWVPDGGPEEVTRRMIERR</sequence>
<name>A0A5D3FQS0_9ACTN</name>
<evidence type="ECO:0000313" key="1">
    <source>
        <dbReference type="EMBL" id="TYK50573.1"/>
    </source>
</evidence>
<keyword evidence="2" id="KW-1185">Reference proteome</keyword>
<proteinExistence type="predicted"/>
<comment type="caution">
    <text evidence="1">The sequence shown here is derived from an EMBL/GenBank/DDBJ whole genome shotgun (WGS) entry which is preliminary data.</text>
</comment>
<gene>
    <name evidence="1" type="ORF">FXF68_08635</name>
</gene>
<reference evidence="1 2" key="1">
    <citation type="submission" date="2019-08" db="EMBL/GenBank/DDBJ databases">
        <title>Actinomadura sp. nov. CYP1-5 isolated from mountain soil.</title>
        <authorList>
            <person name="Songsumanus A."/>
            <person name="Kuncharoen N."/>
            <person name="Kudo T."/>
            <person name="Yuki M."/>
            <person name="Igarashi Y."/>
            <person name="Tanasupawat S."/>
        </authorList>
    </citation>
    <scope>NUCLEOTIDE SEQUENCE [LARGE SCALE GENOMIC DNA]</scope>
    <source>
        <strain evidence="1 2">CYP1-5</strain>
    </source>
</reference>
<dbReference type="AlphaFoldDB" id="A0A5D3FQS0"/>
<protein>
    <submittedName>
        <fullName evidence="1">Uncharacterized protein</fullName>
    </submittedName>
</protein>